<evidence type="ECO:0000313" key="1">
    <source>
        <dbReference type="EMBL" id="GIQ81146.1"/>
    </source>
</evidence>
<accession>A0A9K3GGE1</accession>
<organism evidence="1 2">
    <name type="scientific">Kipferlia bialata</name>
    <dbReference type="NCBI Taxonomy" id="797122"/>
    <lineage>
        <taxon>Eukaryota</taxon>
        <taxon>Metamonada</taxon>
        <taxon>Carpediemonas-like organisms</taxon>
        <taxon>Kipferlia</taxon>
    </lineage>
</organism>
<dbReference type="AlphaFoldDB" id="A0A9K3GGE1"/>
<dbReference type="PANTHER" id="PTHR46461:SF1">
    <property type="entry name" value="KELCH DOMAIN-CONTAINING PROTEIN 3"/>
    <property type="match status" value="1"/>
</dbReference>
<dbReference type="EMBL" id="BDIP01000318">
    <property type="protein sequence ID" value="GIQ81146.1"/>
    <property type="molecule type" value="Genomic_DNA"/>
</dbReference>
<reference evidence="1 2" key="1">
    <citation type="journal article" date="2018" name="PLoS ONE">
        <title>The draft genome of Kipferlia bialata reveals reductive genome evolution in fornicate parasites.</title>
        <authorList>
            <person name="Tanifuji G."/>
            <person name="Takabayashi S."/>
            <person name="Kume K."/>
            <person name="Takagi M."/>
            <person name="Nakayama T."/>
            <person name="Kamikawa R."/>
            <person name="Inagaki Y."/>
            <person name="Hashimoto T."/>
        </authorList>
    </citation>
    <scope>NUCLEOTIDE SEQUENCE [LARGE SCALE GENOMIC DNA]</scope>
    <source>
        <strain evidence="1">NY0173</strain>
    </source>
</reference>
<comment type="caution">
    <text evidence="1">The sequence shown here is derived from an EMBL/GenBank/DDBJ whole genome shotgun (WGS) entry which is preliminary data.</text>
</comment>
<dbReference type="GO" id="GO:0003682">
    <property type="term" value="F:chromatin binding"/>
    <property type="evidence" value="ECO:0007669"/>
    <property type="project" value="InterPro"/>
</dbReference>
<proteinExistence type="predicted"/>
<evidence type="ECO:0000313" key="2">
    <source>
        <dbReference type="Proteomes" id="UP000265618"/>
    </source>
</evidence>
<dbReference type="InterPro" id="IPR052637">
    <property type="entry name" value="KLHDC3-like"/>
</dbReference>
<keyword evidence="2" id="KW-1185">Reference proteome</keyword>
<dbReference type="GO" id="GO:0005737">
    <property type="term" value="C:cytoplasm"/>
    <property type="evidence" value="ECO:0007669"/>
    <property type="project" value="TreeGrafter"/>
</dbReference>
<dbReference type="Proteomes" id="UP000265618">
    <property type="component" value="Unassembled WGS sequence"/>
</dbReference>
<protein>
    <submittedName>
        <fullName evidence="1">Uncharacterized protein</fullName>
    </submittedName>
</protein>
<dbReference type="PANTHER" id="PTHR46461">
    <property type="entry name" value="KELCH DOMAIN-CONTAINING PROTEIN 3"/>
    <property type="match status" value="1"/>
</dbReference>
<dbReference type="SUPFAM" id="SSF117281">
    <property type="entry name" value="Kelch motif"/>
    <property type="match status" value="1"/>
</dbReference>
<sequence length="515" mass="57927">MRDPVSVSTRDIPAQTDKRILFALGPKDDSGVYYLERELQLELTLPQYQIRATLREGFQTDLRSGPDVLDLVGMADHDFPCAWLMHDVLYAVYGTGEGGKIPEPHPSLRGLADSIMRDIIQGYYGAPVRGAVAHAGVAVGGGPSWRTVSDRDRVNFPLIDLFIWVREEPLAPFADTPHVRYEGVKQRAEVLPVPEWVDNLTVCAYIGPLTPEGGVPDYFHPTEPYAMLALAPDVTTKCVESRIVTIEPVSRTVTVDVIPNPFQLLYRMSATRVGAHVYVYGGLTTQDHASASDALYTFHIPTEQWRQIPKRGRWPCARCGHVAFTLDGRLHVMGGYTPEELLVAGRFPIVVERGAHDHWIYTPSTERWHLAHGGFPMVVYKLRRGGVVSSDVFYLISKAKAKASENLSDLSVRRPPTLLYSYTDRSGWQVHYQRLPIFGFHKLRVRGTDLWLYDIDSVHIYCTSSRTWREVPHRRLVDSGGMLVLALGDNIAPCTTLKVTSGAQEMETEWVEWEY</sequence>
<name>A0A9K3GGE1_9EUKA</name>
<dbReference type="OrthoDB" id="10251809at2759"/>
<dbReference type="Gene3D" id="2.120.10.80">
    <property type="entry name" value="Kelch-type beta propeller"/>
    <property type="match status" value="1"/>
</dbReference>
<gene>
    <name evidence="1" type="ORF">KIPB_002055</name>
</gene>
<dbReference type="InterPro" id="IPR015915">
    <property type="entry name" value="Kelch-typ_b-propeller"/>
</dbReference>